<name>A0A1H8LL15_9ACTN</name>
<evidence type="ECO:0008006" key="4">
    <source>
        <dbReference type="Google" id="ProtNLM"/>
    </source>
</evidence>
<gene>
    <name evidence="2" type="ORF">SAMN05216267_101669</name>
</gene>
<dbReference type="AlphaFoldDB" id="A0A1H8LL15"/>
<protein>
    <recommendedName>
        <fullName evidence="4">Secreted protein</fullName>
    </recommendedName>
</protein>
<evidence type="ECO:0000256" key="1">
    <source>
        <dbReference type="SAM" id="MobiDB-lite"/>
    </source>
</evidence>
<organism evidence="2 3">
    <name type="scientific">Actinacidiphila rubida</name>
    <dbReference type="NCBI Taxonomy" id="310780"/>
    <lineage>
        <taxon>Bacteria</taxon>
        <taxon>Bacillati</taxon>
        <taxon>Actinomycetota</taxon>
        <taxon>Actinomycetes</taxon>
        <taxon>Kitasatosporales</taxon>
        <taxon>Streptomycetaceae</taxon>
        <taxon>Actinacidiphila</taxon>
    </lineage>
</organism>
<dbReference type="Proteomes" id="UP000181951">
    <property type="component" value="Unassembled WGS sequence"/>
</dbReference>
<dbReference type="STRING" id="310780.SAMN05216267_101669"/>
<accession>A0A1H8LL15</accession>
<feature type="region of interest" description="Disordered" evidence="1">
    <location>
        <begin position="121"/>
        <end position="141"/>
    </location>
</feature>
<evidence type="ECO:0000313" key="2">
    <source>
        <dbReference type="EMBL" id="SEO05769.1"/>
    </source>
</evidence>
<evidence type="ECO:0000313" key="3">
    <source>
        <dbReference type="Proteomes" id="UP000181951"/>
    </source>
</evidence>
<feature type="compositionally biased region" description="Pro residues" evidence="1">
    <location>
        <begin position="202"/>
        <end position="211"/>
    </location>
</feature>
<sequence>MSAAAIVGLVVAVVVLAAVVAAVTLMRGGTGLGGVGLKHRFGPEYERALAHHDGDPKATRHELAQRVKRYGTLDLRPLAAQDVEQAEADWSELKAEFVDSPAGAVTGADRLIGRLAEKRGFPESESPEHNDALSVHHPHQLQGYRRAHELAGQATPLGPKATEELRQAMVASREMVDALLGTAPAPASRAAVAVPAVSTPAAVPPPPPAPAPHGTDARAETGDRGGEETAARDDESGDVPDEQSGPHGGDSRRRSPLGTRLAALTATGSRKTDTDARS</sequence>
<proteinExistence type="predicted"/>
<dbReference type="OrthoDB" id="7502542at2"/>
<reference evidence="2 3" key="1">
    <citation type="submission" date="2016-10" db="EMBL/GenBank/DDBJ databases">
        <authorList>
            <person name="de Groot N.N."/>
        </authorList>
    </citation>
    <scope>NUCLEOTIDE SEQUENCE [LARGE SCALE GENOMIC DNA]</scope>
    <source>
        <strain evidence="2 3">CGMCC 4.2026</strain>
    </source>
</reference>
<feature type="compositionally biased region" description="Basic and acidic residues" evidence="1">
    <location>
        <begin position="215"/>
        <end position="234"/>
    </location>
</feature>
<feature type="compositionally biased region" description="Basic and acidic residues" evidence="1">
    <location>
        <begin position="121"/>
        <end position="131"/>
    </location>
</feature>
<feature type="region of interest" description="Disordered" evidence="1">
    <location>
        <begin position="198"/>
        <end position="278"/>
    </location>
</feature>
<dbReference type="EMBL" id="FODD01000016">
    <property type="protein sequence ID" value="SEO05769.1"/>
    <property type="molecule type" value="Genomic_DNA"/>
</dbReference>
<keyword evidence="3" id="KW-1185">Reference proteome</keyword>
<dbReference type="RefSeq" id="WP_141726343.1">
    <property type="nucleotide sequence ID" value="NZ_FODD01000016.1"/>
</dbReference>